<gene>
    <name evidence="6" type="ORF">ACFSCY_35765</name>
</gene>
<name>A0ABW4FWA4_9PSEU</name>
<evidence type="ECO:0000313" key="6">
    <source>
        <dbReference type="EMBL" id="MFD1534790.1"/>
    </source>
</evidence>
<keyword evidence="3 4" id="KW-0732">Signal</keyword>
<dbReference type="CDD" id="cd06316">
    <property type="entry name" value="PBP1_ABC_sugar_binding-like"/>
    <property type="match status" value="1"/>
</dbReference>
<proteinExistence type="inferred from homology"/>
<dbReference type="PROSITE" id="PS51257">
    <property type="entry name" value="PROKAR_LIPOPROTEIN"/>
    <property type="match status" value="1"/>
</dbReference>
<dbReference type="PANTHER" id="PTHR46847:SF1">
    <property type="entry name" value="D-ALLOSE-BINDING PERIPLASMIC PROTEIN-RELATED"/>
    <property type="match status" value="1"/>
</dbReference>
<dbReference type="Proteomes" id="UP001597145">
    <property type="component" value="Unassembled WGS sequence"/>
</dbReference>
<comment type="similarity">
    <text evidence="2">Belongs to the bacterial solute-binding protein 2 family.</text>
</comment>
<reference evidence="7" key="1">
    <citation type="journal article" date="2019" name="Int. J. Syst. Evol. Microbiol.">
        <title>The Global Catalogue of Microorganisms (GCM) 10K type strain sequencing project: providing services to taxonomists for standard genome sequencing and annotation.</title>
        <authorList>
            <consortium name="The Broad Institute Genomics Platform"/>
            <consortium name="The Broad Institute Genome Sequencing Center for Infectious Disease"/>
            <person name="Wu L."/>
            <person name="Ma J."/>
        </authorList>
    </citation>
    <scope>NUCLEOTIDE SEQUENCE [LARGE SCALE GENOMIC DNA]</scope>
    <source>
        <strain evidence="7">JCM 12165</strain>
    </source>
</reference>
<dbReference type="InterPro" id="IPR025997">
    <property type="entry name" value="SBP_2_dom"/>
</dbReference>
<protein>
    <submittedName>
        <fullName evidence="6">Substrate-binding domain-containing protein</fullName>
    </submittedName>
</protein>
<dbReference type="EMBL" id="JBHUCP010000045">
    <property type="protein sequence ID" value="MFD1534790.1"/>
    <property type="molecule type" value="Genomic_DNA"/>
</dbReference>
<comment type="subcellular location">
    <subcellularLocation>
        <location evidence="1">Cell envelope</location>
    </subcellularLocation>
</comment>
<dbReference type="Gene3D" id="3.40.50.2300">
    <property type="match status" value="2"/>
</dbReference>
<evidence type="ECO:0000256" key="4">
    <source>
        <dbReference type="SAM" id="SignalP"/>
    </source>
</evidence>
<accession>A0ABW4FWA4</accession>
<dbReference type="Pfam" id="PF13407">
    <property type="entry name" value="Peripla_BP_4"/>
    <property type="match status" value="1"/>
</dbReference>
<evidence type="ECO:0000256" key="3">
    <source>
        <dbReference type="ARBA" id="ARBA00022729"/>
    </source>
</evidence>
<keyword evidence="7" id="KW-1185">Reference proteome</keyword>
<dbReference type="RefSeq" id="WP_343982472.1">
    <property type="nucleotide sequence ID" value="NZ_BAAAJG010000015.1"/>
</dbReference>
<feature type="signal peptide" evidence="4">
    <location>
        <begin position="1"/>
        <end position="20"/>
    </location>
</feature>
<evidence type="ECO:0000259" key="5">
    <source>
        <dbReference type="Pfam" id="PF13407"/>
    </source>
</evidence>
<feature type="domain" description="Periplasmic binding protein" evidence="5">
    <location>
        <begin position="79"/>
        <end position="339"/>
    </location>
</feature>
<dbReference type="InterPro" id="IPR028082">
    <property type="entry name" value="Peripla_BP_I"/>
</dbReference>
<sequence length="382" mass="40382">MRRLTVALAMVVALAGCSTATETRIPPQLGYPPAQQALAELTGKVLATGPNGEAPTKADAVTLTPAETEQVRAMKATAAIVMHYTGDGWTDAQIAALRQQFGELGIDVIAVTDAGFEPDRQVSDIETVLARQPDVIVSIPADPVATAGAYRQAAAAGVKLVFMDNAPKGMVAGRDYVSAVSADNVGNGVVAAHLMADALGGRGEIGVVYHEADFQVTRQRYEGFTSTIERDYPNIHIVDRKGVTGPDFAGQAQAAAIAMMVKHQDLAGIWGVWDVPTEGIVAAARAVDRTGLVVTTEDLGPNVAIAMASREYVAGLGAQRPYDQGLTEAKLAAYALLGKPAPPYVALDALPVTRDNLLKAWRDVYREDPPPEVVQSFEEARR</sequence>
<dbReference type="SUPFAM" id="SSF53822">
    <property type="entry name" value="Periplasmic binding protein-like I"/>
    <property type="match status" value="1"/>
</dbReference>
<evidence type="ECO:0000313" key="7">
    <source>
        <dbReference type="Proteomes" id="UP001597145"/>
    </source>
</evidence>
<dbReference type="PANTHER" id="PTHR46847">
    <property type="entry name" value="D-ALLOSE-BINDING PERIPLASMIC PROTEIN-RELATED"/>
    <property type="match status" value="1"/>
</dbReference>
<evidence type="ECO:0000256" key="1">
    <source>
        <dbReference type="ARBA" id="ARBA00004196"/>
    </source>
</evidence>
<feature type="chain" id="PRO_5047344433" evidence="4">
    <location>
        <begin position="21"/>
        <end position="382"/>
    </location>
</feature>
<organism evidence="6 7">
    <name type="scientific">Pseudonocardia aurantiaca</name>
    <dbReference type="NCBI Taxonomy" id="75290"/>
    <lineage>
        <taxon>Bacteria</taxon>
        <taxon>Bacillati</taxon>
        <taxon>Actinomycetota</taxon>
        <taxon>Actinomycetes</taxon>
        <taxon>Pseudonocardiales</taxon>
        <taxon>Pseudonocardiaceae</taxon>
        <taxon>Pseudonocardia</taxon>
    </lineage>
</organism>
<evidence type="ECO:0000256" key="2">
    <source>
        <dbReference type="ARBA" id="ARBA00007639"/>
    </source>
</evidence>
<comment type="caution">
    <text evidence="6">The sequence shown here is derived from an EMBL/GenBank/DDBJ whole genome shotgun (WGS) entry which is preliminary data.</text>
</comment>